<dbReference type="Pfam" id="PF14504">
    <property type="entry name" value="CAP_assoc_N"/>
    <property type="match status" value="1"/>
</dbReference>
<dbReference type="InterPro" id="IPR035940">
    <property type="entry name" value="CAP_sf"/>
</dbReference>
<accession>A0A0U2VJT1</accession>
<dbReference type="CDD" id="cd05379">
    <property type="entry name" value="CAP_bacterial"/>
    <property type="match status" value="1"/>
</dbReference>
<dbReference type="PANTHER" id="PTHR31157">
    <property type="entry name" value="SCP DOMAIN-CONTAINING PROTEIN"/>
    <property type="match status" value="1"/>
</dbReference>
<feature type="domain" description="SLH" evidence="2">
    <location>
        <begin position="29"/>
        <end position="92"/>
    </location>
</feature>
<dbReference type="Pfam" id="PF00188">
    <property type="entry name" value="CAP"/>
    <property type="match status" value="1"/>
</dbReference>
<dbReference type="InterPro" id="IPR029410">
    <property type="entry name" value="CAP_assoc"/>
</dbReference>
<dbReference type="Proteomes" id="UP000061660">
    <property type="component" value="Chromosome"/>
</dbReference>
<feature type="chain" id="PRO_5006833041" evidence="1">
    <location>
        <begin position="30"/>
        <end position="488"/>
    </location>
</feature>
<keyword evidence="4" id="KW-1185">Reference proteome</keyword>
<evidence type="ECO:0000259" key="2">
    <source>
        <dbReference type="PROSITE" id="PS51272"/>
    </source>
</evidence>
<dbReference type="PATRIC" id="fig|162209.4.peg.3462"/>
<dbReference type="PROSITE" id="PS51272">
    <property type="entry name" value="SLH"/>
    <property type="match status" value="1"/>
</dbReference>
<evidence type="ECO:0000313" key="3">
    <source>
        <dbReference type="EMBL" id="ALS23603.1"/>
    </source>
</evidence>
<protein>
    <submittedName>
        <fullName evidence="3">CAP domain-containing protein</fullName>
    </submittedName>
</protein>
<evidence type="ECO:0000256" key="1">
    <source>
        <dbReference type="SAM" id="SignalP"/>
    </source>
</evidence>
<proteinExistence type="predicted"/>
<dbReference type="Pfam" id="PF00395">
    <property type="entry name" value="SLH"/>
    <property type="match status" value="1"/>
</dbReference>
<organism evidence="3 4">
    <name type="scientific">Paenibacillus naphthalenovorans</name>
    <dbReference type="NCBI Taxonomy" id="162209"/>
    <lineage>
        <taxon>Bacteria</taxon>
        <taxon>Bacillati</taxon>
        <taxon>Bacillota</taxon>
        <taxon>Bacilli</taxon>
        <taxon>Bacillales</taxon>
        <taxon>Paenibacillaceae</taxon>
        <taxon>Paenibacillus</taxon>
    </lineage>
</organism>
<gene>
    <name evidence="3" type="ORF">IJ22_32420</name>
</gene>
<dbReference type="AlphaFoldDB" id="A0A0U2VJT1"/>
<dbReference type="OrthoDB" id="9783944at2"/>
<dbReference type="STRING" id="162209.IJ22_32420"/>
<dbReference type="InterPro" id="IPR001119">
    <property type="entry name" value="SLH_dom"/>
</dbReference>
<name>A0A0U2VJT1_9BACL</name>
<dbReference type="Gene3D" id="3.40.33.10">
    <property type="entry name" value="CAP"/>
    <property type="match status" value="1"/>
</dbReference>
<dbReference type="EMBL" id="CP013652">
    <property type="protein sequence ID" value="ALS23603.1"/>
    <property type="molecule type" value="Genomic_DNA"/>
</dbReference>
<dbReference type="KEGG" id="pnp:IJ22_32420"/>
<evidence type="ECO:0000313" key="4">
    <source>
        <dbReference type="Proteomes" id="UP000061660"/>
    </source>
</evidence>
<feature type="signal peptide" evidence="1">
    <location>
        <begin position="1"/>
        <end position="29"/>
    </location>
</feature>
<keyword evidence="1" id="KW-0732">Signal</keyword>
<sequence length="488" mass="53647" precursor="true">MNKRWLSFALPVVLSVTSILSIISSSAAAGLSGFQDMSRHWASKSVAWAAANGIVNGYEDGTFRPDQVVSEPEFLAMLLRAYPETPVPSAQPGADWYEPYYDYARQQQWPVLNSPDRNLYNRGYVARLIAATQKGTMGLNDSIRFLLDQGLSQGKTAATIEGYQAEDKLTRAEAVQFVWNIKQKFVGLNAAPAPAQPQPGVSVVADVPISVKGIALGDSVDSVTQKLGAPARKDASEYGFQWYIYNKDYKDYVQIGISGNKVVALYSPSNNWRTDRGIADGSSQAEVEKQYGAPVSFIQKGSTRFMMNYGKGEYGTYEINGAYATFFYDVHLNHVVTGVQVIGKSTELSLETFYPQASDALARAYERQSFDLANAGRAKLGLSPFVWDDAIAVTARKHSQDMAAKGYFDHTNPSGLSPFDRMKQDGLKFRAAAENIAAGQTSAIFAHHGWMNSEGHRKNILGSYKNLGVGVYFGGKLNIYYTQNFYTP</sequence>
<reference evidence="4" key="1">
    <citation type="submission" date="2015-12" db="EMBL/GenBank/DDBJ databases">
        <title>Complete genome sequences of two moderately thermophilic Paenibacillus species.</title>
        <authorList>
            <person name="Butler R.III."/>
            <person name="Wang J."/>
            <person name="Stark B.C."/>
            <person name="Pombert J.-F."/>
        </authorList>
    </citation>
    <scope>NUCLEOTIDE SEQUENCE [LARGE SCALE GENOMIC DNA]</scope>
    <source>
        <strain evidence="4">32O-Y</strain>
    </source>
</reference>
<dbReference type="SUPFAM" id="SSF55797">
    <property type="entry name" value="PR-1-like"/>
    <property type="match status" value="1"/>
</dbReference>
<dbReference type="PANTHER" id="PTHR31157:SF1">
    <property type="entry name" value="SCP DOMAIN-CONTAINING PROTEIN"/>
    <property type="match status" value="1"/>
</dbReference>
<dbReference type="RefSeq" id="WP_062409504.1">
    <property type="nucleotide sequence ID" value="NZ_CP013652.1"/>
</dbReference>
<dbReference type="InterPro" id="IPR014044">
    <property type="entry name" value="CAP_dom"/>
</dbReference>
<reference evidence="3 4" key="2">
    <citation type="journal article" date="2016" name="Genome Announc.">
        <title>Complete Genome Sequences of Two Interactive Moderate Thermophiles, Paenibacillus napthalenovorans 32O-Y and Paenibacillus sp. 32O-W.</title>
        <authorList>
            <person name="Butler R.R.III."/>
            <person name="Wang J."/>
            <person name="Stark B.C."/>
            <person name="Pombert J.F."/>
        </authorList>
    </citation>
    <scope>NUCLEOTIDE SEQUENCE [LARGE SCALE GENOMIC DNA]</scope>
    <source>
        <strain evidence="3 4">32O-Y</strain>
    </source>
</reference>